<dbReference type="GO" id="GO:0071949">
    <property type="term" value="F:FAD binding"/>
    <property type="evidence" value="ECO:0007669"/>
    <property type="project" value="InterPro"/>
</dbReference>
<dbReference type="AlphaFoldDB" id="A0A0F8ZX96"/>
<proteinExistence type="predicted"/>
<reference evidence="5" key="1">
    <citation type="journal article" date="2015" name="Nature">
        <title>Complex archaea that bridge the gap between prokaryotes and eukaryotes.</title>
        <authorList>
            <person name="Spang A."/>
            <person name="Saw J.H."/>
            <person name="Jorgensen S.L."/>
            <person name="Zaremba-Niedzwiedzka K."/>
            <person name="Martijn J."/>
            <person name="Lind A.E."/>
            <person name="van Eijk R."/>
            <person name="Schleper C."/>
            <person name="Guy L."/>
            <person name="Ettema T.J."/>
        </authorList>
    </citation>
    <scope>NUCLEOTIDE SEQUENCE</scope>
</reference>
<accession>A0A0F8ZX96</accession>
<dbReference type="EMBL" id="LAZR01057904">
    <property type="protein sequence ID" value="KKK71064.1"/>
    <property type="molecule type" value="Genomic_DNA"/>
</dbReference>
<dbReference type="PANTHER" id="PTHR42659">
    <property type="entry name" value="XANTHINE DEHYDROGENASE SUBUNIT C-RELATED"/>
    <property type="match status" value="1"/>
</dbReference>
<feature type="non-terminal residue" evidence="5">
    <location>
        <position position="143"/>
    </location>
</feature>
<protein>
    <recommendedName>
        <fullName evidence="4">FAD-binding PCMH-type domain-containing protein</fullName>
    </recommendedName>
</protein>
<dbReference type="InterPro" id="IPR036318">
    <property type="entry name" value="FAD-bd_PCMH-like_sf"/>
</dbReference>
<dbReference type="InterPro" id="IPR016166">
    <property type="entry name" value="FAD-bd_PCMH"/>
</dbReference>
<name>A0A0F8ZX96_9ZZZZ</name>
<dbReference type="PROSITE" id="PS51387">
    <property type="entry name" value="FAD_PCMH"/>
    <property type="match status" value="1"/>
</dbReference>
<gene>
    <name evidence="5" type="ORF">LCGC14_2917680</name>
</gene>
<dbReference type="Gene3D" id="3.30.43.10">
    <property type="entry name" value="Uridine Diphospho-n-acetylenolpyruvylglucosamine Reductase, domain 2"/>
    <property type="match status" value="1"/>
</dbReference>
<evidence type="ECO:0000313" key="5">
    <source>
        <dbReference type="EMBL" id="KKK71064.1"/>
    </source>
</evidence>
<keyword evidence="1" id="KW-0285">Flavoprotein</keyword>
<dbReference type="InterPro" id="IPR051312">
    <property type="entry name" value="Diverse_Substr_Oxidored"/>
</dbReference>
<evidence type="ECO:0000259" key="4">
    <source>
        <dbReference type="PROSITE" id="PS51387"/>
    </source>
</evidence>
<evidence type="ECO:0000256" key="1">
    <source>
        <dbReference type="ARBA" id="ARBA00022630"/>
    </source>
</evidence>
<dbReference type="Gene3D" id="3.30.465.10">
    <property type="match status" value="1"/>
</dbReference>
<evidence type="ECO:0000256" key="3">
    <source>
        <dbReference type="ARBA" id="ARBA00023002"/>
    </source>
</evidence>
<dbReference type="GO" id="GO:0016491">
    <property type="term" value="F:oxidoreductase activity"/>
    <property type="evidence" value="ECO:0007669"/>
    <property type="project" value="UniProtKB-KW"/>
</dbReference>
<dbReference type="InterPro" id="IPR016169">
    <property type="entry name" value="FAD-bd_PCMH_sub2"/>
</dbReference>
<organism evidence="5">
    <name type="scientific">marine sediment metagenome</name>
    <dbReference type="NCBI Taxonomy" id="412755"/>
    <lineage>
        <taxon>unclassified sequences</taxon>
        <taxon>metagenomes</taxon>
        <taxon>ecological metagenomes</taxon>
    </lineage>
</organism>
<comment type="caution">
    <text evidence="5">The sequence shown here is derived from an EMBL/GenBank/DDBJ whole genome shotgun (WGS) entry which is preliminary data.</text>
</comment>
<sequence length="143" mass="14928">MRRFDYFAPQSLAEALAVFQDRGEGGRALAGGTDLVVQVKEGGKIAAPSYVVSLRRLPELRGIEFSERDGLRIGAAVTMAEIAESPPIRERYRILADGAEIVGSVQTMNMATVGGNVCNAAPSADTAPPLLACEAAAVIAGPN</sequence>
<dbReference type="InterPro" id="IPR002346">
    <property type="entry name" value="Mopterin_DH_FAD-bd"/>
</dbReference>
<dbReference type="PANTHER" id="PTHR42659:SF2">
    <property type="entry name" value="XANTHINE DEHYDROGENASE SUBUNIT C-RELATED"/>
    <property type="match status" value="1"/>
</dbReference>
<keyword evidence="3" id="KW-0560">Oxidoreductase</keyword>
<keyword evidence="2" id="KW-0274">FAD</keyword>
<feature type="domain" description="FAD-binding PCMH-type" evidence="4">
    <location>
        <begin position="1"/>
        <end position="143"/>
    </location>
</feature>
<evidence type="ECO:0000256" key="2">
    <source>
        <dbReference type="ARBA" id="ARBA00022827"/>
    </source>
</evidence>
<dbReference type="InterPro" id="IPR016167">
    <property type="entry name" value="FAD-bd_PCMH_sub1"/>
</dbReference>
<dbReference type="SUPFAM" id="SSF56176">
    <property type="entry name" value="FAD-binding/transporter-associated domain-like"/>
    <property type="match status" value="1"/>
</dbReference>
<dbReference type="Pfam" id="PF00941">
    <property type="entry name" value="FAD_binding_5"/>
    <property type="match status" value="1"/>
</dbReference>